<dbReference type="EC" id="2.5.1.75" evidence="5 6"/>
<dbReference type="GO" id="GO:0006400">
    <property type="term" value="P:tRNA modification"/>
    <property type="evidence" value="ECO:0007669"/>
    <property type="project" value="TreeGrafter"/>
</dbReference>
<dbReference type="GO" id="GO:0052381">
    <property type="term" value="F:tRNA dimethylallyltransferase activity"/>
    <property type="evidence" value="ECO:0007669"/>
    <property type="project" value="UniProtKB-UniRule"/>
</dbReference>
<dbReference type="Pfam" id="PF01715">
    <property type="entry name" value="IPPT"/>
    <property type="match status" value="1"/>
</dbReference>
<evidence type="ECO:0000256" key="1">
    <source>
        <dbReference type="ARBA" id="ARBA00005842"/>
    </source>
</evidence>
<dbReference type="EMBL" id="MU253816">
    <property type="protein sequence ID" value="KAG9246129.1"/>
    <property type="molecule type" value="Genomic_DNA"/>
</dbReference>
<dbReference type="Gene3D" id="1.10.20.140">
    <property type="match status" value="1"/>
</dbReference>
<name>A0A9P7Z657_9HELO</name>
<comment type="function">
    <text evidence="5">Catalyzes the transfer of a dimethylallyl group onto the adenine at position 37.</text>
</comment>
<dbReference type="SUPFAM" id="SSF52540">
    <property type="entry name" value="P-loop containing nucleoside triphosphate hydrolases"/>
    <property type="match status" value="1"/>
</dbReference>
<gene>
    <name evidence="9" type="ORF">BJ878DRAFT_498347</name>
</gene>
<keyword evidence="5" id="KW-0963">Cytoplasm</keyword>
<keyword evidence="5 6" id="KW-0819">tRNA processing</keyword>
<evidence type="ECO:0000256" key="4">
    <source>
        <dbReference type="ARBA" id="ARBA00022840"/>
    </source>
</evidence>
<dbReference type="Proteomes" id="UP000887226">
    <property type="component" value="Unassembled WGS sequence"/>
</dbReference>
<evidence type="ECO:0000256" key="5">
    <source>
        <dbReference type="PIRNR" id="PIRNR039110"/>
    </source>
</evidence>
<evidence type="ECO:0000313" key="9">
    <source>
        <dbReference type="EMBL" id="KAG9246129.1"/>
    </source>
</evidence>
<protein>
    <recommendedName>
        <fullName evidence="5 6">tRNA dimethylallyltransferase</fullName>
        <ecNumber evidence="5 6">2.5.1.75</ecNumber>
    </recommendedName>
</protein>
<evidence type="ECO:0000256" key="2">
    <source>
        <dbReference type="ARBA" id="ARBA00022679"/>
    </source>
</evidence>
<evidence type="ECO:0000256" key="3">
    <source>
        <dbReference type="ARBA" id="ARBA00022741"/>
    </source>
</evidence>
<organism evidence="9 10">
    <name type="scientific">Calycina marina</name>
    <dbReference type="NCBI Taxonomy" id="1763456"/>
    <lineage>
        <taxon>Eukaryota</taxon>
        <taxon>Fungi</taxon>
        <taxon>Dikarya</taxon>
        <taxon>Ascomycota</taxon>
        <taxon>Pezizomycotina</taxon>
        <taxon>Leotiomycetes</taxon>
        <taxon>Helotiales</taxon>
        <taxon>Pezizellaceae</taxon>
        <taxon>Calycina</taxon>
    </lineage>
</organism>
<dbReference type="PANTHER" id="PTHR11088">
    <property type="entry name" value="TRNA DIMETHYLALLYLTRANSFERASE"/>
    <property type="match status" value="1"/>
</dbReference>
<comment type="catalytic activity">
    <reaction evidence="5 6">
        <text>adenosine(37) in tRNA + dimethylallyl diphosphate = N(6)-dimethylallyladenosine(37) in tRNA + diphosphate</text>
        <dbReference type="Rhea" id="RHEA:26482"/>
        <dbReference type="Rhea" id="RHEA-COMP:10162"/>
        <dbReference type="Rhea" id="RHEA-COMP:10375"/>
        <dbReference type="ChEBI" id="CHEBI:33019"/>
        <dbReference type="ChEBI" id="CHEBI:57623"/>
        <dbReference type="ChEBI" id="CHEBI:74411"/>
        <dbReference type="ChEBI" id="CHEBI:74415"/>
        <dbReference type="EC" id="2.5.1.75"/>
    </reaction>
</comment>
<dbReference type="InterPro" id="IPR018022">
    <property type="entry name" value="IPT"/>
</dbReference>
<comment type="caution">
    <text evidence="9">The sequence shown here is derived from an EMBL/GenBank/DDBJ whole genome shotgun (WGS) entry which is preliminary data.</text>
</comment>
<proteinExistence type="inferred from homology"/>
<dbReference type="HAMAP" id="MF_00185">
    <property type="entry name" value="IPP_trans"/>
    <property type="match status" value="1"/>
</dbReference>
<dbReference type="InterPro" id="IPR039657">
    <property type="entry name" value="Dimethylallyltransferase"/>
</dbReference>
<dbReference type="InterPro" id="IPR036236">
    <property type="entry name" value="Znf_C2H2_sf"/>
</dbReference>
<dbReference type="AlphaFoldDB" id="A0A9P7Z657"/>
<keyword evidence="3 5" id="KW-0547">Nucleotide-binding</keyword>
<keyword evidence="10" id="KW-1185">Reference proteome</keyword>
<dbReference type="NCBIfam" id="TIGR00174">
    <property type="entry name" value="miaA"/>
    <property type="match status" value="1"/>
</dbReference>
<accession>A0A9P7Z657</accession>
<dbReference type="GO" id="GO:0005739">
    <property type="term" value="C:mitochondrion"/>
    <property type="evidence" value="ECO:0007669"/>
    <property type="project" value="TreeGrafter"/>
</dbReference>
<dbReference type="InterPro" id="IPR027417">
    <property type="entry name" value="P-loop_NTPase"/>
</dbReference>
<keyword evidence="4 5" id="KW-0067">ATP-binding</keyword>
<reference evidence="9" key="1">
    <citation type="journal article" date="2021" name="IMA Fungus">
        <title>Genomic characterization of three marine fungi, including Emericellopsis atlantica sp. nov. with signatures of a generalist lifestyle and marine biomass degradation.</title>
        <authorList>
            <person name="Hagestad O.C."/>
            <person name="Hou L."/>
            <person name="Andersen J.H."/>
            <person name="Hansen E.H."/>
            <person name="Altermark B."/>
            <person name="Li C."/>
            <person name="Kuhnert E."/>
            <person name="Cox R.J."/>
            <person name="Crous P.W."/>
            <person name="Spatafora J.W."/>
            <person name="Lail K."/>
            <person name="Amirebrahimi M."/>
            <person name="Lipzen A."/>
            <person name="Pangilinan J."/>
            <person name="Andreopoulos W."/>
            <person name="Hayes R.D."/>
            <person name="Ng V."/>
            <person name="Grigoriev I.V."/>
            <person name="Jackson S.A."/>
            <person name="Sutton T.D.S."/>
            <person name="Dobson A.D.W."/>
            <person name="Rama T."/>
        </authorList>
    </citation>
    <scope>NUCLEOTIDE SEQUENCE</scope>
    <source>
        <strain evidence="9">TRa3180A</strain>
    </source>
</reference>
<dbReference type="Gene3D" id="3.30.160.60">
    <property type="entry name" value="Classic Zinc Finger"/>
    <property type="match status" value="1"/>
</dbReference>
<sequence length="474" mass="54079">MLRRSLRLLRNVTMARDAPENPLIIILGATGTGKSELAIDLATRYNGEVINSDAMQMYEGLPIITNKATLEEQKGIPHHLLGFISLDEEPWRVGLYKEKASKIIREIRSRGRLPIVVGGTHYYTQSLLFRNVLLPEQRKDGDDSEDIQYGFSTQEIDKKFPILAGPTEEMLQRLREVDPIMADQWHPNDRRKIRRSLEIFLMSGKKASDTYEDQRLEKVKRKTEAENLNATDATREIGSPLLFWVHSEAEVLKQRLDARVHKMILSGLLDEVKSMDRFLRTKLDSGVEVDRTRGIWVSIGWKEYEPYLNAAASSISPEMHEKLLEASLVLVQTATRQYARRQTRWIRGKLIPELLKEEILDKLYLLDGTNLQAWSDSVSKPALNITEAFLTGEPIPVPAELSDAAREILCQDWPASPTSAVRHECDLCHVVVVVEDQWQKHLQSRTHRRMVRKGLASARRPKTKPTPEGGNGEK</sequence>
<dbReference type="InterPro" id="IPR030666">
    <property type="entry name" value="IPP_transferase_euk"/>
</dbReference>
<dbReference type="PANTHER" id="PTHR11088:SF89">
    <property type="entry name" value="TRNA DIMETHYLALLYLTRANSFERASE"/>
    <property type="match status" value="1"/>
</dbReference>
<evidence type="ECO:0000256" key="8">
    <source>
        <dbReference type="SAM" id="MobiDB-lite"/>
    </source>
</evidence>
<evidence type="ECO:0000313" key="10">
    <source>
        <dbReference type="Proteomes" id="UP000887226"/>
    </source>
</evidence>
<dbReference type="OrthoDB" id="775260at2759"/>
<feature type="region of interest" description="Disordered" evidence="8">
    <location>
        <begin position="445"/>
        <end position="474"/>
    </location>
</feature>
<evidence type="ECO:0000256" key="7">
    <source>
        <dbReference type="RuleBase" id="RU003785"/>
    </source>
</evidence>
<keyword evidence="2 5" id="KW-0808">Transferase</keyword>
<dbReference type="Gene3D" id="3.40.50.300">
    <property type="entry name" value="P-loop containing nucleotide triphosphate hydrolases"/>
    <property type="match status" value="1"/>
</dbReference>
<evidence type="ECO:0000256" key="6">
    <source>
        <dbReference type="RuleBase" id="RU003783"/>
    </source>
</evidence>
<dbReference type="SUPFAM" id="SSF57667">
    <property type="entry name" value="beta-beta-alpha zinc fingers"/>
    <property type="match status" value="1"/>
</dbReference>
<comment type="similarity">
    <text evidence="1 5 7">Belongs to the IPP transferase family.</text>
</comment>
<dbReference type="PIRSF" id="PIRSF039110">
    <property type="entry name" value="IPP_transferase"/>
    <property type="match status" value="1"/>
</dbReference>
<dbReference type="GO" id="GO:0005524">
    <property type="term" value="F:ATP binding"/>
    <property type="evidence" value="ECO:0007669"/>
    <property type="project" value="UniProtKB-UniRule"/>
</dbReference>